<evidence type="ECO:0000313" key="2">
    <source>
        <dbReference type="Proteomes" id="UP000594150"/>
    </source>
</evidence>
<protein>
    <submittedName>
        <fullName evidence="1">Uncharacterized protein</fullName>
    </submittedName>
</protein>
<dbReference type="EMBL" id="MT774395">
    <property type="protein sequence ID" value="QOR56689.1"/>
    <property type="molecule type" value="Genomic_DNA"/>
</dbReference>
<dbReference type="RefSeq" id="YP_010112141.1">
    <property type="nucleotide sequence ID" value="NC_055888.1"/>
</dbReference>
<dbReference type="KEGG" id="vg:65130602"/>
<accession>A0A7M1RSP3</accession>
<evidence type="ECO:0000313" key="1">
    <source>
        <dbReference type="EMBL" id="QOR56689.1"/>
    </source>
</evidence>
<proteinExistence type="predicted"/>
<keyword evidence="2" id="KW-1185">Reference proteome</keyword>
<organism evidence="1 2">
    <name type="scientific">uncultured phage cr52_1</name>
    <dbReference type="NCBI Taxonomy" id="2772079"/>
    <lineage>
        <taxon>Viruses</taxon>
        <taxon>Duplodnaviria</taxon>
        <taxon>Heunggongvirae</taxon>
        <taxon>Uroviricota</taxon>
        <taxon>Caudoviricetes</taxon>
        <taxon>Crassvirales</taxon>
        <taxon>Suoliviridae</taxon>
        <taxon>Loutivirinae</taxon>
        <taxon>Buchavirus</taxon>
        <taxon>Buchavirus copri</taxon>
    </lineage>
</organism>
<name>A0A7M1RSP3_9CAUD</name>
<dbReference type="Proteomes" id="UP000594150">
    <property type="component" value="Segment"/>
</dbReference>
<dbReference type="GeneID" id="65130602"/>
<sequence length="100" mass="11592">MTKHRSVLNRISNFLCVALLLAIIAGAIFGSPFNFKKKYEPLGFVDLQVRYKHYLVSNKYQEDDDTYVLCLVNPVTGDEYEAYVAYYLYIDVYFVGDTIK</sequence>
<reference evidence="1 2" key="1">
    <citation type="submission" date="2020-07" db="EMBL/GenBank/DDBJ databases">
        <title>Taxonomic proposal: Crassvirales, a new order of highly abundant and diverse bacterial viruses.</title>
        <authorList>
            <person name="Shkoporov A.N."/>
            <person name="Stockdale S.R."/>
            <person name="Guerin E."/>
            <person name="Ross R.P."/>
            <person name="Hill C."/>
        </authorList>
    </citation>
    <scope>NUCLEOTIDE SEQUENCE [LARGE SCALE GENOMIC DNA]</scope>
</reference>